<organism evidence="8 9">
    <name type="scientific">Vitis rotundifolia</name>
    <name type="common">Muscadine grape</name>
    <dbReference type="NCBI Taxonomy" id="103349"/>
    <lineage>
        <taxon>Eukaryota</taxon>
        <taxon>Viridiplantae</taxon>
        <taxon>Streptophyta</taxon>
        <taxon>Embryophyta</taxon>
        <taxon>Tracheophyta</taxon>
        <taxon>Spermatophyta</taxon>
        <taxon>Magnoliopsida</taxon>
        <taxon>eudicotyledons</taxon>
        <taxon>Gunneridae</taxon>
        <taxon>Pentapetalae</taxon>
        <taxon>rosids</taxon>
        <taxon>Vitales</taxon>
        <taxon>Vitaceae</taxon>
        <taxon>Viteae</taxon>
        <taxon>Vitis</taxon>
    </lineage>
</organism>
<evidence type="ECO:0000259" key="7">
    <source>
        <dbReference type="Pfam" id="PF00892"/>
    </source>
</evidence>
<dbReference type="Pfam" id="PF00892">
    <property type="entry name" value="EamA"/>
    <property type="match status" value="2"/>
</dbReference>
<dbReference type="PANTHER" id="PTHR31218">
    <property type="entry name" value="WAT1-RELATED PROTEIN"/>
    <property type="match status" value="1"/>
</dbReference>
<dbReference type="AlphaFoldDB" id="A0AA38ZIR9"/>
<reference evidence="8 9" key="1">
    <citation type="journal article" date="2023" name="BMC Biotechnol.">
        <title>Vitis rotundifolia cv Carlos genome sequencing.</title>
        <authorList>
            <person name="Huff M."/>
            <person name="Hulse-Kemp A."/>
            <person name="Scheffler B."/>
            <person name="Youngblood R."/>
            <person name="Simpson S."/>
            <person name="Babiker E."/>
            <person name="Staton M."/>
        </authorList>
    </citation>
    <scope>NUCLEOTIDE SEQUENCE [LARGE SCALE GENOMIC DNA]</scope>
    <source>
        <tissue evidence="8">Leaf</tissue>
    </source>
</reference>
<keyword evidence="9" id="KW-1185">Reference proteome</keyword>
<dbReference type="GO" id="GO:0022857">
    <property type="term" value="F:transmembrane transporter activity"/>
    <property type="evidence" value="ECO:0007669"/>
    <property type="project" value="InterPro"/>
</dbReference>
<dbReference type="InterPro" id="IPR000620">
    <property type="entry name" value="EamA_dom"/>
</dbReference>
<dbReference type="InterPro" id="IPR037185">
    <property type="entry name" value="EmrE-like"/>
</dbReference>
<protein>
    <recommendedName>
        <fullName evidence="6">WAT1-related protein</fullName>
    </recommendedName>
</protein>
<comment type="caution">
    <text evidence="8">The sequence shown here is derived from an EMBL/GenBank/DDBJ whole genome shotgun (WGS) entry which is preliminary data.</text>
</comment>
<dbReference type="InterPro" id="IPR030184">
    <property type="entry name" value="WAT1-related"/>
</dbReference>
<feature type="transmembrane region" description="Helical" evidence="6">
    <location>
        <begin position="12"/>
        <end position="30"/>
    </location>
</feature>
<feature type="transmembrane region" description="Helical" evidence="6">
    <location>
        <begin position="272"/>
        <end position="291"/>
    </location>
</feature>
<feature type="transmembrane region" description="Helical" evidence="6">
    <location>
        <begin position="297"/>
        <end position="316"/>
    </location>
</feature>
<feature type="domain" description="EamA" evidence="7">
    <location>
        <begin position="12"/>
        <end position="143"/>
    </location>
</feature>
<gene>
    <name evidence="8" type="ORF">PVL29_014665</name>
</gene>
<evidence type="ECO:0000256" key="2">
    <source>
        <dbReference type="ARBA" id="ARBA00007635"/>
    </source>
</evidence>
<evidence type="ECO:0000313" key="9">
    <source>
        <dbReference type="Proteomes" id="UP001168098"/>
    </source>
</evidence>
<feature type="transmembrane region" description="Helical" evidence="6">
    <location>
        <begin position="102"/>
        <end position="122"/>
    </location>
</feature>
<keyword evidence="5 6" id="KW-0472">Membrane</keyword>
<dbReference type="Proteomes" id="UP001168098">
    <property type="component" value="Unassembled WGS sequence"/>
</dbReference>
<name>A0AA38ZIR9_VITRO</name>
<dbReference type="EMBL" id="JARBHA010000011">
    <property type="protein sequence ID" value="KAJ9689128.1"/>
    <property type="molecule type" value="Genomic_DNA"/>
</dbReference>
<dbReference type="GO" id="GO:0016020">
    <property type="term" value="C:membrane"/>
    <property type="evidence" value="ECO:0007669"/>
    <property type="project" value="UniProtKB-SubCell"/>
</dbReference>
<feature type="transmembrane region" description="Helical" evidence="6">
    <location>
        <begin position="72"/>
        <end position="90"/>
    </location>
</feature>
<evidence type="ECO:0000256" key="6">
    <source>
        <dbReference type="RuleBase" id="RU363077"/>
    </source>
</evidence>
<keyword evidence="4 6" id="KW-1133">Transmembrane helix</keyword>
<feature type="transmembrane region" description="Helical" evidence="6">
    <location>
        <begin position="134"/>
        <end position="153"/>
    </location>
</feature>
<feature type="transmembrane region" description="Helical" evidence="6">
    <location>
        <begin position="177"/>
        <end position="197"/>
    </location>
</feature>
<evidence type="ECO:0000256" key="3">
    <source>
        <dbReference type="ARBA" id="ARBA00022692"/>
    </source>
</evidence>
<comment type="similarity">
    <text evidence="2 6">Belongs to the drug/metabolite transporter (DMT) superfamily. Plant drug/metabolite exporter (P-DME) (TC 2.A.7.4) family.</text>
</comment>
<evidence type="ECO:0000256" key="1">
    <source>
        <dbReference type="ARBA" id="ARBA00004141"/>
    </source>
</evidence>
<feature type="domain" description="EamA" evidence="7">
    <location>
        <begin position="179"/>
        <end position="316"/>
    </location>
</feature>
<sequence>MGGLGDYKPAMGMIAIQFIYAVTTVSSRAAFLKGMSPRVFVVYRQAMATLAIAPVAYFSRENSARLSLGWRSFSWIFLASLIGVTVNQNLCFEGMYLVSSSMSSAMMNLVPALTFLIASMTGLEKINIRSLRSIAKIAGTVFCVGGAISMTLLKGPKLLNTEFLTAKSAFGSGGQNWLLGCLFLFAGSCCWSLWLILQVPISATYPDSLSSSAWMCFFSTLQSAVVSFFLEQDPKAWILHSKFELACCLYSVSRSGLSYFLQAWCISRRGPLFSAMFNPLCTVIVTILASLSLHEELYIGSLVGAVAVIIGLYVVLWGKAKDPEESQTVSNPELQNNEARNVRVLIDESSDKTSCTIDLKEPLLPSQSN</sequence>
<accession>A0AA38ZIR9</accession>
<proteinExistence type="inferred from homology"/>
<evidence type="ECO:0000313" key="8">
    <source>
        <dbReference type="EMBL" id="KAJ9689128.1"/>
    </source>
</evidence>
<evidence type="ECO:0000256" key="4">
    <source>
        <dbReference type="ARBA" id="ARBA00022989"/>
    </source>
</evidence>
<comment type="subcellular location">
    <subcellularLocation>
        <location evidence="1 6">Membrane</location>
        <topology evidence="1 6">Multi-pass membrane protein</topology>
    </subcellularLocation>
</comment>
<dbReference type="SUPFAM" id="SSF103481">
    <property type="entry name" value="Multidrug resistance efflux transporter EmrE"/>
    <property type="match status" value="2"/>
</dbReference>
<evidence type="ECO:0000256" key="5">
    <source>
        <dbReference type="ARBA" id="ARBA00023136"/>
    </source>
</evidence>
<keyword evidence="3 6" id="KW-0812">Transmembrane</keyword>